<feature type="domain" description="Glycosyltransferase 2-like" evidence="1">
    <location>
        <begin position="4"/>
        <end position="157"/>
    </location>
</feature>
<keyword evidence="3" id="KW-1185">Reference proteome</keyword>
<dbReference type="CDD" id="cd06433">
    <property type="entry name" value="GT_2_WfgS_like"/>
    <property type="match status" value="1"/>
</dbReference>
<accession>A0A7Y5APP0</accession>
<dbReference type="EMBL" id="JABSOD010000005">
    <property type="protein sequence ID" value="NRQ42221.1"/>
    <property type="molecule type" value="Genomic_DNA"/>
</dbReference>
<sequence length="256" mass="28878">MKISIITVCFNSAATIRDTIESVLAQDYADIEYIIVDGASRDNTLDIVNEYHGRIAKVVSEPDKGIYDAMNKGIQLATGDVVGILNSDDFFTSSQSVSKLAAGFVNDVDAVYADLIYVKQHDKAKFSRLYSSAGFARWKIRFGFMIPHPTFYVRKALFERLGYYKLDYRVAADFELMARFFKANIKTRRVDTVVVSMREGGISSAGIKWRIHQNMEISRACNENGIFTVLPLLVIKLPFKLLSFFKKPGLSEHGRD</sequence>
<gene>
    <name evidence="2" type="ORF">HRH59_06520</name>
</gene>
<dbReference type="Pfam" id="PF00535">
    <property type="entry name" value="Glycos_transf_2"/>
    <property type="match status" value="1"/>
</dbReference>
<reference evidence="2 3" key="1">
    <citation type="submission" date="2020-06" db="EMBL/GenBank/DDBJ databases">
        <title>Rheinheimera sp. nov., a marine bacterium isolated from coastal.</title>
        <authorList>
            <person name="Yu Q."/>
            <person name="Qi Y."/>
            <person name="Pu J."/>
        </authorList>
    </citation>
    <scope>NUCLEOTIDE SEQUENCE [LARGE SCALE GENOMIC DNA]</scope>
    <source>
        <strain evidence="2 3">YQF-2</strain>
    </source>
</reference>
<proteinExistence type="predicted"/>
<protein>
    <submittedName>
        <fullName evidence="2">Glycosyltransferase</fullName>
    </submittedName>
</protein>
<dbReference type="Proteomes" id="UP000523161">
    <property type="component" value="Unassembled WGS sequence"/>
</dbReference>
<dbReference type="SUPFAM" id="SSF53448">
    <property type="entry name" value="Nucleotide-diphospho-sugar transferases"/>
    <property type="match status" value="1"/>
</dbReference>
<dbReference type="Gene3D" id="3.90.550.10">
    <property type="entry name" value="Spore Coat Polysaccharide Biosynthesis Protein SpsA, Chain A"/>
    <property type="match status" value="1"/>
</dbReference>
<evidence type="ECO:0000259" key="1">
    <source>
        <dbReference type="Pfam" id="PF00535"/>
    </source>
</evidence>
<dbReference type="InterPro" id="IPR001173">
    <property type="entry name" value="Glyco_trans_2-like"/>
</dbReference>
<dbReference type="AlphaFoldDB" id="A0A7Y5APP0"/>
<evidence type="ECO:0000313" key="2">
    <source>
        <dbReference type="EMBL" id="NRQ42221.1"/>
    </source>
</evidence>
<comment type="caution">
    <text evidence="2">The sequence shown here is derived from an EMBL/GenBank/DDBJ whole genome shotgun (WGS) entry which is preliminary data.</text>
</comment>
<keyword evidence="2" id="KW-0808">Transferase</keyword>
<dbReference type="PANTHER" id="PTHR22916">
    <property type="entry name" value="GLYCOSYLTRANSFERASE"/>
    <property type="match status" value="1"/>
</dbReference>
<evidence type="ECO:0000313" key="3">
    <source>
        <dbReference type="Proteomes" id="UP000523161"/>
    </source>
</evidence>
<dbReference type="GO" id="GO:0016758">
    <property type="term" value="F:hexosyltransferase activity"/>
    <property type="evidence" value="ECO:0007669"/>
    <property type="project" value="UniProtKB-ARBA"/>
</dbReference>
<dbReference type="PANTHER" id="PTHR22916:SF3">
    <property type="entry name" value="UDP-GLCNAC:BETAGAL BETA-1,3-N-ACETYLGLUCOSAMINYLTRANSFERASE-LIKE PROTEIN 1"/>
    <property type="match status" value="1"/>
</dbReference>
<organism evidence="2 3">
    <name type="scientific">Rheinheimera lutimaris</name>
    <dbReference type="NCBI Taxonomy" id="2740584"/>
    <lineage>
        <taxon>Bacteria</taxon>
        <taxon>Pseudomonadati</taxon>
        <taxon>Pseudomonadota</taxon>
        <taxon>Gammaproteobacteria</taxon>
        <taxon>Chromatiales</taxon>
        <taxon>Chromatiaceae</taxon>
        <taxon>Rheinheimera</taxon>
    </lineage>
</organism>
<name>A0A7Y5APP0_9GAMM</name>
<dbReference type="InterPro" id="IPR029044">
    <property type="entry name" value="Nucleotide-diphossugar_trans"/>
</dbReference>
<dbReference type="RefSeq" id="WP_173500464.1">
    <property type="nucleotide sequence ID" value="NZ_JABSOD010000005.1"/>
</dbReference>